<evidence type="ECO:0000256" key="1">
    <source>
        <dbReference type="ARBA" id="ARBA00022612"/>
    </source>
</evidence>
<dbReference type="GO" id="GO:0005524">
    <property type="term" value="F:ATP binding"/>
    <property type="evidence" value="ECO:0007669"/>
    <property type="project" value="UniProtKB-KW"/>
</dbReference>
<keyword evidence="3" id="KW-0067">ATP-binding</keyword>
<reference evidence="6" key="1">
    <citation type="journal article" date="2021" name="Proc. Natl. Acad. Sci. U.S.A.">
        <title>A Catalog of Tens of Thousands of Viruses from Human Metagenomes Reveals Hidden Associations with Chronic Diseases.</title>
        <authorList>
            <person name="Tisza M.J."/>
            <person name="Buck C.B."/>
        </authorList>
    </citation>
    <scope>NUCLEOTIDE SEQUENCE</scope>
    <source>
        <strain evidence="6">Ctcx61</strain>
    </source>
</reference>
<evidence type="ECO:0000313" key="6">
    <source>
        <dbReference type="EMBL" id="DAF86582.1"/>
    </source>
</evidence>
<dbReference type="InterPro" id="IPR027417">
    <property type="entry name" value="P-loop_NTPase"/>
</dbReference>
<protein>
    <submittedName>
        <fullName evidence="6">Large terminase</fullName>
    </submittedName>
</protein>
<dbReference type="InterPro" id="IPR035421">
    <property type="entry name" value="Terminase_6C"/>
</dbReference>
<dbReference type="EMBL" id="BK015949">
    <property type="protein sequence ID" value="DAF86582.1"/>
    <property type="molecule type" value="Genomic_DNA"/>
</dbReference>
<dbReference type="Gene3D" id="3.40.50.300">
    <property type="entry name" value="P-loop containing nucleotide triphosphate hydrolases"/>
    <property type="match status" value="1"/>
</dbReference>
<evidence type="ECO:0000259" key="5">
    <source>
        <dbReference type="Pfam" id="PF17289"/>
    </source>
</evidence>
<feature type="domain" description="Terminase large subunit gp17-like C-terminal" evidence="5">
    <location>
        <begin position="250"/>
        <end position="389"/>
    </location>
</feature>
<dbReference type="Pfam" id="PF03237">
    <property type="entry name" value="Terminase_6N"/>
    <property type="match status" value="1"/>
</dbReference>
<keyword evidence="1" id="KW-1188">Viral release from host cell</keyword>
<dbReference type="Gene3D" id="3.30.420.280">
    <property type="match status" value="1"/>
</dbReference>
<organism evidence="6">
    <name type="scientific">Siphoviridae sp. ctcx61</name>
    <dbReference type="NCBI Taxonomy" id="2825575"/>
    <lineage>
        <taxon>Viruses</taxon>
        <taxon>Duplodnaviria</taxon>
        <taxon>Heunggongvirae</taxon>
        <taxon>Uroviricota</taxon>
        <taxon>Caudoviricetes</taxon>
    </lineage>
</organism>
<name>A0A8S5TWJ6_9CAUD</name>
<accession>A0A8S5TWJ6</accession>
<dbReference type="NCBIfam" id="TIGR01547">
    <property type="entry name" value="phage_term_2"/>
    <property type="match status" value="1"/>
</dbReference>
<evidence type="ECO:0000256" key="4">
    <source>
        <dbReference type="ARBA" id="ARBA00023219"/>
    </source>
</evidence>
<evidence type="ECO:0000256" key="3">
    <source>
        <dbReference type="ARBA" id="ARBA00022840"/>
    </source>
</evidence>
<evidence type="ECO:0000256" key="2">
    <source>
        <dbReference type="ARBA" id="ARBA00022741"/>
    </source>
</evidence>
<dbReference type="InterPro" id="IPR006437">
    <property type="entry name" value="Phage_terminase_lsu"/>
</dbReference>
<keyword evidence="2" id="KW-0547">Nucleotide-binding</keyword>
<dbReference type="Pfam" id="PF17289">
    <property type="entry name" value="Terminase_6C"/>
    <property type="match status" value="1"/>
</dbReference>
<sequence length="406" mass="46847">MELDNYTEKQIEVLESFAIDNPKILICSGAKRAGKTFILIKIFLAHVSLFKNQGLSFIIGGTTQASIRRNILNDLEAILGREIKFKDDGHFPLYGNKIYCFHGANADSYKAMRGFTSAGALLNEATTLHDTFVKEAISRCSYEGARIFMDTNPENPTHTVKVNYIDKDGQRLKNGQLNIKAFNFTLYDNTFLNKEYVESIEASTPSGMFFSRDILGTWVASEGVVYQDFNKDKHYIKNIDKVDIKKYFCGVDFGWEHYGSIVVVGKDLEDNYYLIKEYAYQHKDIEDWINIAKEIKAKYGNVNFYCDHARPDYIDKLKRSGIRAINANKEVLEGISMIAKLFKTDKLFILEDNVTRFKDEIYNYVWQKGKDEPVKQFDDVLDSLRYAIYSESKRTGKMFDRNKYNV</sequence>
<proteinExistence type="predicted"/>
<keyword evidence="4" id="KW-0231">Viral genome packaging</keyword>